<organism evidence="1">
    <name type="scientific">Petromyzon marinus</name>
    <name type="common">Sea lamprey</name>
    <dbReference type="NCBI Taxonomy" id="7757"/>
    <lineage>
        <taxon>Eukaryota</taxon>
        <taxon>Metazoa</taxon>
        <taxon>Chordata</taxon>
        <taxon>Craniata</taxon>
        <taxon>Vertebrata</taxon>
        <taxon>Cyclostomata</taxon>
        <taxon>Hyperoartia</taxon>
        <taxon>Petromyzontiformes</taxon>
        <taxon>Petromyzontidae</taxon>
        <taxon>Petromyzon</taxon>
    </lineage>
</organism>
<dbReference type="HOGENOM" id="CLU_2055120_0_0_1"/>
<dbReference type="Ensembl" id="ENSPMAT00000009004.1">
    <property type="protein sequence ID" value="ENSPMAP00000008965.1"/>
    <property type="gene ID" value="ENSPMAG00000008150.1"/>
</dbReference>
<reference evidence="1" key="2">
    <citation type="submission" date="2025-09" db="UniProtKB">
        <authorList>
            <consortium name="Ensembl"/>
        </authorList>
    </citation>
    <scope>IDENTIFICATION</scope>
</reference>
<dbReference type="STRING" id="7757.ENSPMAP00000008965"/>
<name>S4RUS5_PETMA</name>
<accession>S4RUS5</accession>
<sequence>VRRWWLRLVRKENCFPQASQWKGLVPVCMSRCLVRYEAVAKLLPHSSQANGLTGAWMRRWMARSARCRSSEEERAKVSPHSSQRYGRSPVCCRMWILSEYLSVNSLPHSSHWKPLSVRWA</sequence>
<reference evidence="1" key="1">
    <citation type="submission" date="2025-08" db="UniProtKB">
        <authorList>
            <consortium name="Ensembl"/>
        </authorList>
    </citation>
    <scope>IDENTIFICATION</scope>
</reference>
<proteinExistence type="predicted"/>
<dbReference type="AlphaFoldDB" id="S4RUS5"/>
<evidence type="ECO:0000313" key="1">
    <source>
        <dbReference type="Ensembl" id="ENSPMAP00000008965.1"/>
    </source>
</evidence>
<protein>
    <submittedName>
        <fullName evidence="1">Uncharacterized protein</fullName>
    </submittedName>
</protein>